<dbReference type="InterPro" id="IPR009959">
    <property type="entry name" value="Cyclase_SnoaL-like"/>
</dbReference>
<reference evidence="1 2" key="1">
    <citation type="submission" date="2019-10" db="EMBL/GenBank/DDBJ databases">
        <title>Whole genome shotgun sequence of Acrocarpospora macrocephala NBRC 16266.</title>
        <authorList>
            <person name="Ichikawa N."/>
            <person name="Kimura A."/>
            <person name="Kitahashi Y."/>
            <person name="Komaki H."/>
            <person name="Oguchi A."/>
        </authorList>
    </citation>
    <scope>NUCLEOTIDE SEQUENCE [LARGE SCALE GENOMIC DNA]</scope>
    <source>
        <strain evidence="1 2">NBRC 16266</strain>
    </source>
</reference>
<name>A0A5M3WQD6_9ACTN</name>
<dbReference type="AlphaFoldDB" id="A0A5M3WQD6"/>
<dbReference type="PANTHER" id="PTHR38436:SF1">
    <property type="entry name" value="ESTER CYCLASE"/>
    <property type="match status" value="1"/>
</dbReference>
<dbReference type="Gene3D" id="3.10.450.50">
    <property type="match status" value="2"/>
</dbReference>
<dbReference type="InterPro" id="IPR032710">
    <property type="entry name" value="NTF2-like_dom_sf"/>
</dbReference>
<protein>
    <recommendedName>
        <fullName evidence="3">SnoaL-like domain-containing protein</fullName>
    </recommendedName>
</protein>
<dbReference type="Proteomes" id="UP000331127">
    <property type="component" value="Unassembled WGS sequence"/>
</dbReference>
<sequence length="339" mass="37452">MFRHGASSLQWASAQKKDAMTDDIPANSLDGFHRDPRAQQADEQVRAFFDALNRGDELDLDGVVARNFLSYDYNGTRTRTGYKRYHRRLTQAFDGFRHDVHENIGVIVDEDLVAVRTTVAGRHVNEYAGHPASGAQVDTSASHIFRVRDGLIVEHWQVFDTYRILVQIGAIAAAAGAWQEMLGAPSSGSALFDERSGTDFGVHGGAGSPAISRELQKKLWDGVFATGSKEDSEYIAEDLISNSGWIPDGRAPFLDALSSARARKPDGRANATHIVAEGNMFVVRSAWDGTMVATGRDHDASSVDIFRVENGQLQEHWETVDQLRLYQDYGVLNADIRDE</sequence>
<dbReference type="EMBL" id="BLAE01000010">
    <property type="protein sequence ID" value="GES08478.1"/>
    <property type="molecule type" value="Genomic_DNA"/>
</dbReference>
<gene>
    <name evidence="1" type="ORF">Amac_020740</name>
</gene>
<dbReference type="Pfam" id="PF07366">
    <property type="entry name" value="SnoaL"/>
    <property type="match status" value="2"/>
</dbReference>
<accession>A0A5M3WQD6</accession>
<evidence type="ECO:0000313" key="2">
    <source>
        <dbReference type="Proteomes" id="UP000331127"/>
    </source>
</evidence>
<evidence type="ECO:0000313" key="1">
    <source>
        <dbReference type="EMBL" id="GES08478.1"/>
    </source>
</evidence>
<proteinExistence type="predicted"/>
<dbReference type="PANTHER" id="PTHR38436">
    <property type="entry name" value="POLYKETIDE CYCLASE SNOAL-LIKE DOMAIN"/>
    <property type="match status" value="1"/>
</dbReference>
<dbReference type="SUPFAM" id="SSF54427">
    <property type="entry name" value="NTF2-like"/>
    <property type="match status" value="2"/>
</dbReference>
<comment type="caution">
    <text evidence="1">The sequence shown here is derived from an EMBL/GenBank/DDBJ whole genome shotgun (WGS) entry which is preliminary data.</text>
</comment>
<dbReference type="GO" id="GO:0030638">
    <property type="term" value="P:polyketide metabolic process"/>
    <property type="evidence" value="ECO:0007669"/>
    <property type="project" value="InterPro"/>
</dbReference>
<keyword evidence="2" id="KW-1185">Reference proteome</keyword>
<evidence type="ECO:0008006" key="3">
    <source>
        <dbReference type="Google" id="ProtNLM"/>
    </source>
</evidence>
<organism evidence="1 2">
    <name type="scientific">Acrocarpospora macrocephala</name>
    <dbReference type="NCBI Taxonomy" id="150177"/>
    <lineage>
        <taxon>Bacteria</taxon>
        <taxon>Bacillati</taxon>
        <taxon>Actinomycetota</taxon>
        <taxon>Actinomycetes</taxon>
        <taxon>Streptosporangiales</taxon>
        <taxon>Streptosporangiaceae</taxon>
        <taxon>Acrocarpospora</taxon>
    </lineage>
</organism>